<protein>
    <submittedName>
        <fullName evidence="2">Uncharacterized protein</fullName>
    </submittedName>
</protein>
<organism evidence="2 3">
    <name type="scientific">Glutamicibacter soli</name>
    <dbReference type="NCBI Taxonomy" id="453836"/>
    <lineage>
        <taxon>Bacteria</taxon>
        <taxon>Bacillati</taxon>
        <taxon>Actinomycetota</taxon>
        <taxon>Actinomycetes</taxon>
        <taxon>Micrococcales</taxon>
        <taxon>Micrococcaceae</taxon>
        <taxon>Glutamicibacter</taxon>
    </lineage>
</organism>
<evidence type="ECO:0000256" key="1">
    <source>
        <dbReference type="SAM" id="SignalP"/>
    </source>
</evidence>
<evidence type="ECO:0000313" key="2">
    <source>
        <dbReference type="EMBL" id="NAZ18083.1"/>
    </source>
</evidence>
<comment type="caution">
    <text evidence="2">The sequence shown here is derived from an EMBL/GenBank/DDBJ whole genome shotgun (WGS) entry which is preliminary data.</text>
</comment>
<feature type="non-terminal residue" evidence="2">
    <location>
        <position position="95"/>
    </location>
</feature>
<sequence>MAMKKILMLFSVLSLTLTVFAQEPNDCIDAITVCGNGVFRSNATGSGNEFEINSCSGFEHHSIWLKVDIVQGGTLGFDLIPDDPDIMVDYDFWVF</sequence>
<evidence type="ECO:0000313" key="3">
    <source>
        <dbReference type="Proteomes" id="UP000477543"/>
    </source>
</evidence>
<accession>A0A6L9GAX0</accession>
<reference evidence="2 3" key="1">
    <citation type="submission" date="2020-01" db="EMBL/GenBank/DDBJ databases">
        <title>Glutamicibacter soli M275.</title>
        <authorList>
            <person name="Meng X."/>
        </authorList>
    </citation>
    <scope>NUCLEOTIDE SEQUENCE [LARGE SCALE GENOMIC DNA]</scope>
    <source>
        <strain evidence="2 3">M275</strain>
    </source>
</reference>
<dbReference type="Proteomes" id="UP000477543">
    <property type="component" value="Unassembled WGS sequence"/>
</dbReference>
<dbReference type="RefSeq" id="WP_202605793.1">
    <property type="nucleotide sequence ID" value="NZ_WYDN01000196.1"/>
</dbReference>
<feature type="signal peptide" evidence="1">
    <location>
        <begin position="1"/>
        <end position="21"/>
    </location>
</feature>
<proteinExistence type="predicted"/>
<gene>
    <name evidence="2" type="ORF">GT020_18835</name>
</gene>
<dbReference type="AlphaFoldDB" id="A0A6L9GAX0"/>
<name>A0A6L9GAX0_9MICC</name>
<dbReference type="EMBL" id="WYDN01000196">
    <property type="protein sequence ID" value="NAZ18083.1"/>
    <property type="molecule type" value="Genomic_DNA"/>
</dbReference>
<feature type="chain" id="PRO_5026681637" evidence="1">
    <location>
        <begin position="22"/>
        <end position="95"/>
    </location>
</feature>
<keyword evidence="1" id="KW-0732">Signal</keyword>